<dbReference type="Proteomes" id="UP000622860">
    <property type="component" value="Unassembled WGS sequence"/>
</dbReference>
<sequence>MSEDRRKVIHVRDLVIKADNVFIQPRRSHRDPFFGGRRDEREEHDERGEQEHHDHMEDDYESPDRDHHHDRDHDDDDRGERRPFSWI</sequence>
<reference evidence="2" key="1">
    <citation type="journal article" date="2014" name="Int. J. Syst. Evol. Microbiol.">
        <title>Complete genome sequence of Corynebacterium casei LMG S-19264T (=DSM 44701T), isolated from a smear-ripened cheese.</title>
        <authorList>
            <consortium name="US DOE Joint Genome Institute (JGI-PGF)"/>
            <person name="Walter F."/>
            <person name="Albersmeier A."/>
            <person name="Kalinowski J."/>
            <person name="Ruckert C."/>
        </authorList>
    </citation>
    <scope>NUCLEOTIDE SEQUENCE</scope>
    <source>
        <strain evidence="2">CGMCC 1.12754</strain>
    </source>
</reference>
<reference evidence="2" key="2">
    <citation type="submission" date="2020-09" db="EMBL/GenBank/DDBJ databases">
        <authorList>
            <person name="Sun Q."/>
            <person name="Zhou Y."/>
        </authorList>
    </citation>
    <scope>NUCLEOTIDE SEQUENCE</scope>
    <source>
        <strain evidence="2">CGMCC 1.12754</strain>
    </source>
</reference>
<dbReference type="AlphaFoldDB" id="A0A917HGE0"/>
<evidence type="ECO:0000313" key="3">
    <source>
        <dbReference type="Proteomes" id="UP000622860"/>
    </source>
</evidence>
<evidence type="ECO:0000313" key="2">
    <source>
        <dbReference type="EMBL" id="GGG78212.1"/>
    </source>
</evidence>
<evidence type="ECO:0000256" key="1">
    <source>
        <dbReference type="SAM" id="MobiDB-lite"/>
    </source>
</evidence>
<dbReference type="RefSeq" id="WP_188455659.1">
    <property type="nucleotide sequence ID" value="NZ_BMFR01000010.1"/>
</dbReference>
<protein>
    <submittedName>
        <fullName evidence="2">Uncharacterized protein</fullName>
    </submittedName>
</protein>
<feature type="region of interest" description="Disordered" evidence="1">
    <location>
        <begin position="21"/>
        <end position="87"/>
    </location>
</feature>
<accession>A0A917HGE0</accession>
<name>A0A917HGE0_9BACI</name>
<organism evidence="2 3">
    <name type="scientific">Virgibacillus oceani</name>
    <dbReference type="NCBI Taxonomy" id="1479511"/>
    <lineage>
        <taxon>Bacteria</taxon>
        <taxon>Bacillati</taxon>
        <taxon>Bacillota</taxon>
        <taxon>Bacilli</taxon>
        <taxon>Bacillales</taxon>
        <taxon>Bacillaceae</taxon>
        <taxon>Virgibacillus</taxon>
    </lineage>
</organism>
<proteinExistence type="predicted"/>
<feature type="compositionally biased region" description="Basic and acidic residues" evidence="1">
    <location>
        <begin position="30"/>
        <end position="87"/>
    </location>
</feature>
<dbReference type="EMBL" id="BMFR01000010">
    <property type="protein sequence ID" value="GGG78212.1"/>
    <property type="molecule type" value="Genomic_DNA"/>
</dbReference>
<gene>
    <name evidence="2" type="ORF">GCM10011398_24280</name>
</gene>
<comment type="caution">
    <text evidence="2">The sequence shown here is derived from an EMBL/GenBank/DDBJ whole genome shotgun (WGS) entry which is preliminary data.</text>
</comment>
<keyword evidence="3" id="KW-1185">Reference proteome</keyword>